<dbReference type="Proteomes" id="UP000728032">
    <property type="component" value="Unassembled WGS sequence"/>
</dbReference>
<evidence type="ECO:0000256" key="4">
    <source>
        <dbReference type="ARBA" id="ARBA00022723"/>
    </source>
</evidence>
<dbReference type="GO" id="GO:0004197">
    <property type="term" value="F:cysteine-type endopeptidase activity"/>
    <property type="evidence" value="ECO:0007669"/>
    <property type="project" value="InterPro"/>
</dbReference>
<evidence type="ECO:0000256" key="2">
    <source>
        <dbReference type="ARBA" id="ARBA00022679"/>
    </source>
</evidence>
<organism evidence="10">
    <name type="scientific">Oppiella nova</name>
    <dbReference type="NCBI Taxonomy" id="334625"/>
    <lineage>
        <taxon>Eukaryota</taxon>
        <taxon>Metazoa</taxon>
        <taxon>Ecdysozoa</taxon>
        <taxon>Arthropoda</taxon>
        <taxon>Chelicerata</taxon>
        <taxon>Arachnida</taxon>
        <taxon>Acari</taxon>
        <taxon>Acariformes</taxon>
        <taxon>Sarcoptiformes</taxon>
        <taxon>Oribatida</taxon>
        <taxon>Brachypylina</taxon>
        <taxon>Oppioidea</taxon>
        <taxon>Oppiidae</taxon>
        <taxon>Oppiella</taxon>
    </lineage>
</organism>
<dbReference type="InterPro" id="IPR022450">
    <property type="entry name" value="TsaD"/>
</dbReference>
<dbReference type="GO" id="GO:0002949">
    <property type="term" value="P:tRNA threonylcarbamoyladenosine modification"/>
    <property type="evidence" value="ECO:0007669"/>
    <property type="project" value="UniProtKB-UniRule"/>
</dbReference>
<dbReference type="OrthoDB" id="10259622at2759"/>
<comment type="subunit">
    <text evidence="7">Homodimer.</text>
</comment>
<comment type="function">
    <text evidence="7">Required for the formation of a threonylcarbamoyl group on adenosine at position 37 (t(6)A37) in mitochondrial tRNAs that read codons beginning with adenine. Probably involved in the transfer of the threonylcarbamoyl moiety of threonylcarbamoyl-AMP (TC-AMP) to the N6 group of A37. Involved in mitochondrial genome maintenance.</text>
</comment>
<dbReference type="GO" id="GO:0006508">
    <property type="term" value="P:proteolysis"/>
    <property type="evidence" value="ECO:0007669"/>
    <property type="project" value="InterPro"/>
</dbReference>
<dbReference type="Gene3D" id="3.30.420.40">
    <property type="match status" value="2"/>
</dbReference>
<dbReference type="GO" id="GO:0005739">
    <property type="term" value="C:mitochondrion"/>
    <property type="evidence" value="ECO:0007669"/>
    <property type="project" value="UniProtKB-SubCell"/>
</dbReference>
<dbReference type="PROSITE" id="PS01016">
    <property type="entry name" value="GLYCOPROTEASE"/>
    <property type="match status" value="1"/>
</dbReference>
<dbReference type="EMBL" id="OC918222">
    <property type="protein sequence ID" value="CAD7648938.1"/>
    <property type="molecule type" value="Genomic_DNA"/>
</dbReference>
<dbReference type="PRINTS" id="PR00789">
    <property type="entry name" value="OSIALOPTASE"/>
</dbReference>
<comment type="catalytic activity">
    <reaction evidence="6 7">
        <text>L-threonylcarbamoyladenylate + adenosine(37) in tRNA = N(6)-L-threonylcarbamoyladenosine(37) in tRNA + AMP + H(+)</text>
        <dbReference type="Rhea" id="RHEA:37059"/>
        <dbReference type="Rhea" id="RHEA-COMP:10162"/>
        <dbReference type="Rhea" id="RHEA-COMP:10163"/>
        <dbReference type="ChEBI" id="CHEBI:15378"/>
        <dbReference type="ChEBI" id="CHEBI:73682"/>
        <dbReference type="ChEBI" id="CHEBI:74411"/>
        <dbReference type="ChEBI" id="CHEBI:74418"/>
        <dbReference type="ChEBI" id="CHEBI:456215"/>
        <dbReference type="EC" id="2.3.1.234"/>
    </reaction>
</comment>
<dbReference type="GO" id="GO:0046872">
    <property type="term" value="F:metal ion binding"/>
    <property type="evidence" value="ECO:0007669"/>
    <property type="project" value="UniProtKB-KW"/>
</dbReference>
<keyword evidence="11" id="KW-1185">Reference proteome</keyword>
<keyword evidence="5 7" id="KW-0012">Acyltransferase</keyword>
<protein>
    <recommendedName>
        <fullName evidence="1">N(6)-L-threonylcarbamoyladenine synthase</fullName>
        <ecNumber evidence="1">2.3.1.234</ecNumber>
    </recommendedName>
</protein>
<evidence type="ECO:0000256" key="6">
    <source>
        <dbReference type="ARBA" id="ARBA00048117"/>
    </source>
</evidence>
<comment type="cofactor">
    <cofactor evidence="7">
        <name>a divalent metal cation</name>
        <dbReference type="ChEBI" id="CHEBI:60240"/>
    </cofactor>
    <text evidence="7">Binds 1 divalent metal cation per subunit.</text>
</comment>
<dbReference type="EC" id="2.3.1.234" evidence="1"/>
<evidence type="ECO:0000256" key="8">
    <source>
        <dbReference type="SAM" id="MobiDB-lite"/>
    </source>
</evidence>
<name>A0A7R9QLR0_9ACAR</name>
<dbReference type="InterPro" id="IPR030397">
    <property type="entry name" value="SEPARIN_core_dom"/>
</dbReference>
<keyword evidence="3 7" id="KW-0819">tRNA processing</keyword>
<comment type="subcellular location">
    <subcellularLocation>
        <location evidence="7">Mitochondrion</location>
    </subcellularLocation>
</comment>
<feature type="region of interest" description="Disordered" evidence="8">
    <location>
        <begin position="675"/>
        <end position="694"/>
    </location>
</feature>
<dbReference type="CDD" id="cd24134">
    <property type="entry name" value="ASKHA_NBD_OSGEPL1_QRI7_euk"/>
    <property type="match status" value="1"/>
</dbReference>
<dbReference type="Pfam" id="PF03568">
    <property type="entry name" value="Separin_C"/>
    <property type="match status" value="1"/>
</dbReference>
<accession>A0A7R9QLR0</accession>
<dbReference type="HAMAP" id="MF_01445">
    <property type="entry name" value="TsaD"/>
    <property type="match status" value="1"/>
</dbReference>
<dbReference type="PANTHER" id="PTHR11735">
    <property type="entry name" value="TRNA N6-ADENOSINE THREONYLCARBAMOYLTRANSFERASE"/>
    <property type="match status" value="1"/>
</dbReference>
<evidence type="ECO:0000256" key="3">
    <source>
        <dbReference type="ARBA" id="ARBA00022694"/>
    </source>
</evidence>
<evidence type="ECO:0000256" key="1">
    <source>
        <dbReference type="ARBA" id="ARBA00012156"/>
    </source>
</evidence>
<dbReference type="InterPro" id="IPR017861">
    <property type="entry name" value="KAE1/TsaD"/>
</dbReference>
<evidence type="ECO:0000256" key="5">
    <source>
        <dbReference type="ARBA" id="ARBA00023315"/>
    </source>
</evidence>
<dbReference type="NCBIfam" id="TIGR00329">
    <property type="entry name" value="gcp_kae1"/>
    <property type="match status" value="1"/>
</dbReference>
<dbReference type="FunFam" id="3.30.420.40:FF:000012">
    <property type="entry name" value="tRNA N6-adenosine threonylcarbamoyltransferase"/>
    <property type="match status" value="1"/>
</dbReference>
<proteinExistence type="inferred from homology"/>
<evidence type="ECO:0000313" key="10">
    <source>
        <dbReference type="EMBL" id="CAD7648938.1"/>
    </source>
</evidence>
<dbReference type="SUPFAM" id="SSF53067">
    <property type="entry name" value="Actin-like ATPase domain"/>
    <property type="match status" value="1"/>
</dbReference>
<dbReference type="InterPro" id="IPR043129">
    <property type="entry name" value="ATPase_NBD"/>
</dbReference>
<evidence type="ECO:0000313" key="11">
    <source>
        <dbReference type="Proteomes" id="UP000728032"/>
    </source>
</evidence>
<keyword evidence="2 7" id="KW-0808">Transferase</keyword>
<gene>
    <name evidence="10" type="ORF">ONB1V03_LOCUS7012</name>
</gene>
<keyword evidence="7" id="KW-0496">Mitochondrion</keyword>
<sequence>MASNVLKSLNDCYHFSSDDTNSTTKAKRRPQPPKSATKKSVRSAKRCQLFADIVSAAVWVHGVRADSRVAADSVLEMLTRHMLDGCTCVALSSTYLLIGNTHLERFLLNVNDFERKVDSEEKTSQTTTDCNNSHNPAINDIHVQKDSKLDSNVMPELVDMKNVSALLAPVDEAVDHWSLALASDNVSALLAPVDEAVDHWSLALASDVKSRVLSEEIVVKMRLYYNLYSVIEIYGFYKRFSSRFKATKLLNEFITQCSNKYSEMALIANYYLVTNYIHLGALRKAKASLIQITSSSSASAYQSMPDSFGKSLNLLAKCELNLMSGRPERAAKTLQLFLESDYLLKLTINRYYIKGLTLMLATKFTSQQFNFSKNFREFLEPIQMSVCILKRWHPWLSPNRANNENVINSGDVDPLWYRYGVMSFAFDALTLSTNFYINIEIPSDSFHYYNSLLRLGRRQCATVRLSELLIIGSKLDVICDHKYAAQAKLNNASLILQSTLLSSDSSVFSSDSIVSSISPQTKQPNTGLRDARHQSLPIDPQIDIKSADCSADVHPSEYDDCEHNHMSSAWEVKQKLRNIDNNSDDSSEDSILERDKLEVDIKEYEEAVNTCHRITISQTYSYGERLSQSNLLYLNAFSMFALYLDKHHIKGDKLWVEFNSSRFESVGDLSCHSPQVLTPPRANPLKSMAPKAPKHRAFKNTEIEDYVTALSNKLYDESKSSTSCQTSDTNIFGSKNNLKLFEMDSEMRSLSVSDLNSATNLKSDVIVADVFSKPKSKPKSIVNKRTTRSSSKLNENILNIDEKSSKRLKSSSNKSSKGKTSEVSDSAKDLQFVDLEELDDVFEQKLVISDETKVFSKEDSYDLQSIVALLKTGFGLMASHPSCKLYVSIHKLLAQIYSMEEMVNESFVGYHYCETNDFNYRSNASITNRDRETFWNLRHSLDDELSLLLRSVEETWFGAFRGILLGQIQSKRYEQMCNTLMAYIMNLAQNDGLVCNSKSLFKVMVESLPSLKYHEYKVAMKTLFNSPSDDLILKCFEKYEQLFCEFFPIDNKEEVFTTYGLSPVGLILDKSLQKFPFESLPTLQAYNQSIFRTPSLRILSLMYNTFKDNIYSKGVDESSVYYVVNPSDNLEKTQDFFKESFMARSEWNGVIGRVPQPNELKNALNSADTYIYFGHGAGGTYFRTIPDGLDGCHINCASIVMGCSSGRLTSEGKHLEPYGAAHRFIMNGCPCYVGVLWDVTDKDIDKFSDQLLTYWFSKWKPEVNDTKRKTNVSIATAVSMSRKVCRLKALIGAATVVYGFGGNRWTHVLTHVLTTQTLRASTACPTVLGIETSCDETGIAIVDQNGSILADVCRSQLKTHLSNGGIIPPVARSLHQKCIDDCVRQCLERADMSADQLSAIAVTVKPGLPLSLVIGKNYAKALALKYRKPVIPVHHMEAHALMATINNQSLDFPFITLLISGGHCLLAIARDITKFELLGQSIDCAPGDVMDKIARRLRLRNLGPPYDELCGGAALELCAKSGDPLKYITDVNQYPMYCSPQRCCRFSFSGFHTLVFRLIENLEKKSQTPPDGVLSEANDICASIQYAMTFMLIKKLQRALIFIRWNDMFEGKPIKLVISGGCASNEFITNTITNYCHSEDIEVHIPPKKLCSDNGIMIAWNGVLKLLNEHKYPDLILRDEQLIQELDITGKASFGEDISHQVISEHIKCDTFDVKQFIRQ</sequence>
<dbReference type="PROSITE" id="PS51700">
    <property type="entry name" value="SEPARIN"/>
    <property type="match status" value="1"/>
</dbReference>
<evidence type="ECO:0000259" key="9">
    <source>
        <dbReference type="PROSITE" id="PS51700"/>
    </source>
</evidence>
<feature type="compositionally biased region" description="Basic residues" evidence="8">
    <location>
        <begin position="25"/>
        <end position="41"/>
    </location>
</feature>
<keyword evidence="4 7" id="KW-0479">Metal-binding</keyword>
<dbReference type="InterPro" id="IPR017860">
    <property type="entry name" value="Peptidase_M22_CS"/>
</dbReference>
<dbReference type="InterPro" id="IPR000905">
    <property type="entry name" value="Gcp-like_dom"/>
</dbReference>
<dbReference type="Pfam" id="PF00814">
    <property type="entry name" value="TsaD"/>
    <property type="match status" value="1"/>
</dbReference>
<evidence type="ECO:0000256" key="7">
    <source>
        <dbReference type="HAMAP-Rule" id="MF_03179"/>
    </source>
</evidence>
<dbReference type="PANTHER" id="PTHR11735:SF6">
    <property type="entry name" value="TRNA N6-ADENOSINE THREONYLCARBAMOYLTRANSFERASE, MITOCHONDRIAL"/>
    <property type="match status" value="1"/>
</dbReference>
<comment type="similarity">
    <text evidence="7">Belongs to the KAE1 / TsaD family.</text>
</comment>
<feature type="region of interest" description="Disordered" evidence="8">
    <location>
        <begin position="18"/>
        <end position="41"/>
    </location>
</feature>
<dbReference type="EMBL" id="CAJPVJ010003397">
    <property type="protein sequence ID" value="CAG2167509.1"/>
    <property type="molecule type" value="Genomic_DNA"/>
</dbReference>
<reference evidence="10" key="1">
    <citation type="submission" date="2020-11" db="EMBL/GenBank/DDBJ databases">
        <authorList>
            <person name="Tran Van P."/>
        </authorList>
    </citation>
    <scope>NUCLEOTIDE SEQUENCE</scope>
</reference>
<dbReference type="GO" id="GO:0061711">
    <property type="term" value="F:tRNA N(6)-L-threonylcarbamoyladenine synthase activity"/>
    <property type="evidence" value="ECO:0007669"/>
    <property type="project" value="UniProtKB-EC"/>
</dbReference>
<feature type="domain" description="Peptidase C50" evidence="9">
    <location>
        <begin position="1117"/>
        <end position="1214"/>
    </location>
</feature>